<evidence type="ECO:0000313" key="2">
    <source>
        <dbReference type="EMBL" id="NUU78020.1"/>
    </source>
</evidence>
<name>A0A7Y6C1D8_9BACL</name>
<evidence type="ECO:0008006" key="4">
    <source>
        <dbReference type="Google" id="ProtNLM"/>
    </source>
</evidence>
<dbReference type="AlphaFoldDB" id="A0A7Y6C1D8"/>
<accession>A0A7Y6C1D8</accession>
<proteinExistence type="predicted"/>
<keyword evidence="3" id="KW-1185">Reference proteome</keyword>
<reference evidence="2 3" key="1">
    <citation type="submission" date="2020-05" db="EMBL/GenBank/DDBJ databases">
        <title>Genome Sequencing of Type Strains.</title>
        <authorList>
            <person name="Lemaire J.F."/>
            <person name="Inderbitzin P."/>
            <person name="Gregorio O.A."/>
            <person name="Collins S.B."/>
            <person name="Wespe N."/>
            <person name="Knight-Connoni V."/>
        </authorList>
    </citation>
    <scope>NUCLEOTIDE SEQUENCE [LARGE SCALE GENOMIC DNA]</scope>
    <source>
        <strain evidence="2 3">LMG 21957</strain>
    </source>
</reference>
<gene>
    <name evidence="2" type="ORF">HP552_22675</name>
</gene>
<feature type="region of interest" description="Disordered" evidence="1">
    <location>
        <begin position="33"/>
        <end position="53"/>
    </location>
</feature>
<sequence length="257" mass="28585">MKKEIGVWLLLGAVLLAGCDSVPSDVVPQKQIESTTNQVTTQPKQETDPTLNWLGSSEGEQVQLYDNKEAKNSPHKFTLEINGKTKDFDWYYLGDMGTDPQVFYTDLTGNGKEEAVVIIQTGRGTGLNNYEIHVVNADDFSEIRVQRYEEIVADHIESHVAKNGDGTLAIAVKAQGQAYNFDYDFDPAPDYDQDELGFGGVTIYRLENQKIRLNLSGSVGISPTYVCDFNVTYAYDHGKNEFIVDQIEVEPVENGKG</sequence>
<dbReference type="RefSeq" id="WP_175397663.1">
    <property type="nucleotide sequence ID" value="NZ_JABMCB010000197.1"/>
</dbReference>
<comment type="caution">
    <text evidence="2">The sequence shown here is derived from an EMBL/GenBank/DDBJ whole genome shotgun (WGS) entry which is preliminary data.</text>
</comment>
<dbReference type="Proteomes" id="UP000526125">
    <property type="component" value="Unassembled WGS sequence"/>
</dbReference>
<dbReference type="PROSITE" id="PS51257">
    <property type="entry name" value="PROKAR_LIPOPROTEIN"/>
    <property type="match status" value="1"/>
</dbReference>
<dbReference type="EMBL" id="JABMCB010000197">
    <property type="protein sequence ID" value="NUU78020.1"/>
    <property type="molecule type" value="Genomic_DNA"/>
</dbReference>
<protein>
    <recommendedName>
        <fullName evidence="4">Lipoprotein</fullName>
    </recommendedName>
</protein>
<evidence type="ECO:0000256" key="1">
    <source>
        <dbReference type="SAM" id="MobiDB-lite"/>
    </source>
</evidence>
<evidence type="ECO:0000313" key="3">
    <source>
        <dbReference type="Proteomes" id="UP000526125"/>
    </source>
</evidence>
<organism evidence="2 3">
    <name type="scientific">Paenibacillus xylanilyticus</name>
    <dbReference type="NCBI Taxonomy" id="248903"/>
    <lineage>
        <taxon>Bacteria</taxon>
        <taxon>Bacillati</taxon>
        <taxon>Bacillota</taxon>
        <taxon>Bacilli</taxon>
        <taxon>Bacillales</taxon>
        <taxon>Paenibacillaceae</taxon>
        <taxon>Paenibacillus</taxon>
    </lineage>
</organism>